<keyword evidence="1" id="KW-1133">Transmembrane helix</keyword>
<keyword evidence="1" id="KW-0812">Transmembrane</keyword>
<dbReference type="AlphaFoldDB" id="A0A7S1AFX8"/>
<evidence type="ECO:0000256" key="1">
    <source>
        <dbReference type="SAM" id="Phobius"/>
    </source>
</evidence>
<feature type="transmembrane region" description="Helical" evidence="1">
    <location>
        <begin position="81"/>
        <end position="100"/>
    </location>
</feature>
<accession>A0A7S1AFX8</accession>
<evidence type="ECO:0000313" key="2">
    <source>
        <dbReference type="EMBL" id="CAD8853018.1"/>
    </source>
</evidence>
<feature type="transmembrane region" description="Helical" evidence="1">
    <location>
        <begin position="51"/>
        <end position="69"/>
    </location>
</feature>
<sequence>MKVHSDGCPFHEGVPEFPSSASCTCSEHVRCPTHSDKRRDETASIVNKARYTMFLIMNLVFPVLMRTTLEVRHLTTSVVSIFLFALVWFLSQAFWIFVIYGEWGPARQKVLPKSCGSLVAVEEPRLYRYREAMTAEDRN</sequence>
<organism evidence="2">
    <name type="scientific">Noctiluca scintillans</name>
    <name type="common">Sea sparkle</name>
    <name type="synonym">Red tide dinoflagellate</name>
    <dbReference type="NCBI Taxonomy" id="2966"/>
    <lineage>
        <taxon>Eukaryota</taxon>
        <taxon>Sar</taxon>
        <taxon>Alveolata</taxon>
        <taxon>Dinophyceae</taxon>
        <taxon>Noctilucales</taxon>
        <taxon>Noctilucaceae</taxon>
        <taxon>Noctiluca</taxon>
    </lineage>
</organism>
<keyword evidence="1" id="KW-0472">Membrane</keyword>
<gene>
    <name evidence="2" type="ORF">NSCI0253_LOCUS27368</name>
</gene>
<name>A0A7S1AFX8_NOCSC</name>
<dbReference type="EMBL" id="HBFQ01038596">
    <property type="protein sequence ID" value="CAD8853018.1"/>
    <property type="molecule type" value="Transcribed_RNA"/>
</dbReference>
<proteinExistence type="predicted"/>
<protein>
    <submittedName>
        <fullName evidence="2">Uncharacterized protein</fullName>
    </submittedName>
</protein>
<reference evidence="2" key="1">
    <citation type="submission" date="2021-01" db="EMBL/GenBank/DDBJ databases">
        <authorList>
            <person name="Corre E."/>
            <person name="Pelletier E."/>
            <person name="Niang G."/>
            <person name="Scheremetjew M."/>
            <person name="Finn R."/>
            <person name="Kale V."/>
            <person name="Holt S."/>
            <person name="Cochrane G."/>
            <person name="Meng A."/>
            <person name="Brown T."/>
            <person name="Cohen L."/>
        </authorList>
    </citation>
    <scope>NUCLEOTIDE SEQUENCE</scope>
</reference>